<dbReference type="PANTHER" id="PTHR47992">
    <property type="entry name" value="PROTEIN PHOSPHATASE"/>
    <property type="match status" value="1"/>
</dbReference>
<gene>
    <name evidence="2" type="ORF">AB1Y20_007077</name>
</gene>
<dbReference type="CDD" id="cd00143">
    <property type="entry name" value="PP2Cc"/>
    <property type="match status" value="1"/>
</dbReference>
<dbReference type="SMART" id="SM00331">
    <property type="entry name" value="PP2C_SIG"/>
    <property type="match status" value="1"/>
</dbReference>
<dbReference type="InterPro" id="IPR001932">
    <property type="entry name" value="PPM-type_phosphatase-like_dom"/>
</dbReference>
<dbReference type="PROSITE" id="PS51746">
    <property type="entry name" value="PPM_2"/>
    <property type="match status" value="1"/>
</dbReference>
<dbReference type="AlphaFoldDB" id="A0AB34J1J3"/>
<dbReference type="EMBL" id="JBGBPQ010000015">
    <property type="protein sequence ID" value="KAL1510791.1"/>
    <property type="molecule type" value="Genomic_DNA"/>
</dbReference>
<sequence length="346" mass="36409">MVTVVELERSLVSLGIDLDDVLPYHALLSILQAPGPHAFTRDEAERTAALLAAELGAHDAASFPVAAFLAWWREQLGGACYVGSHAARGAPSHMEDRSLACALPGGGRGALAAVLDGHGGHACAQFGAARLLAAVLATPAYGGRRYEEALSQAILHLNDSFLAEHADDLSGSTLCAVLRMDEYLYIANVGDSRAVLRTSSAECIQLTVDHSPDDAAELARIWEAGGDTFDAEDGQGSRVVAPDNVSMVACSRSIGDRAFKAMSPPYVPATPDVSSRLISETDHFIVIASDGVWDVCPNKRACDVVAECLGQGGTPMAAAEALCNEASKRRSEDNISVVVMLLNECH</sequence>
<proteinExistence type="predicted"/>
<dbReference type="InterPro" id="IPR015655">
    <property type="entry name" value="PP2C"/>
</dbReference>
<name>A0AB34J1J3_PRYPA</name>
<evidence type="ECO:0000313" key="2">
    <source>
        <dbReference type="EMBL" id="KAL1510791.1"/>
    </source>
</evidence>
<comment type="caution">
    <text evidence="2">The sequence shown here is derived from an EMBL/GenBank/DDBJ whole genome shotgun (WGS) entry which is preliminary data.</text>
</comment>
<dbReference type="SMART" id="SM00332">
    <property type="entry name" value="PP2Cc"/>
    <property type="match status" value="1"/>
</dbReference>
<dbReference type="Proteomes" id="UP001515480">
    <property type="component" value="Unassembled WGS sequence"/>
</dbReference>
<dbReference type="InterPro" id="IPR036457">
    <property type="entry name" value="PPM-type-like_dom_sf"/>
</dbReference>
<organism evidence="2 3">
    <name type="scientific">Prymnesium parvum</name>
    <name type="common">Toxic golden alga</name>
    <dbReference type="NCBI Taxonomy" id="97485"/>
    <lineage>
        <taxon>Eukaryota</taxon>
        <taxon>Haptista</taxon>
        <taxon>Haptophyta</taxon>
        <taxon>Prymnesiophyceae</taxon>
        <taxon>Prymnesiales</taxon>
        <taxon>Prymnesiaceae</taxon>
        <taxon>Prymnesium</taxon>
    </lineage>
</organism>
<dbReference type="SUPFAM" id="SSF81606">
    <property type="entry name" value="PP2C-like"/>
    <property type="match status" value="1"/>
</dbReference>
<accession>A0AB34J1J3</accession>
<dbReference type="GO" id="GO:0004722">
    <property type="term" value="F:protein serine/threonine phosphatase activity"/>
    <property type="evidence" value="ECO:0007669"/>
    <property type="project" value="InterPro"/>
</dbReference>
<reference evidence="2 3" key="1">
    <citation type="journal article" date="2024" name="Science">
        <title>Giant polyketide synthase enzymes in the biosynthesis of giant marine polyether toxins.</title>
        <authorList>
            <person name="Fallon T.R."/>
            <person name="Shende V.V."/>
            <person name="Wierzbicki I.H."/>
            <person name="Pendleton A.L."/>
            <person name="Watervoot N.F."/>
            <person name="Auber R.P."/>
            <person name="Gonzalez D.J."/>
            <person name="Wisecaver J.H."/>
            <person name="Moore B.S."/>
        </authorList>
    </citation>
    <scope>NUCLEOTIDE SEQUENCE [LARGE SCALE GENOMIC DNA]</scope>
    <source>
        <strain evidence="2 3">12B1</strain>
    </source>
</reference>
<keyword evidence="3" id="KW-1185">Reference proteome</keyword>
<feature type="domain" description="PPM-type phosphatase" evidence="1">
    <location>
        <begin position="81"/>
        <end position="342"/>
    </location>
</feature>
<dbReference type="Pfam" id="PF00481">
    <property type="entry name" value="PP2C"/>
    <property type="match status" value="1"/>
</dbReference>
<evidence type="ECO:0000259" key="1">
    <source>
        <dbReference type="PROSITE" id="PS51746"/>
    </source>
</evidence>
<dbReference type="Gene3D" id="3.60.40.10">
    <property type="entry name" value="PPM-type phosphatase domain"/>
    <property type="match status" value="1"/>
</dbReference>
<evidence type="ECO:0000313" key="3">
    <source>
        <dbReference type="Proteomes" id="UP001515480"/>
    </source>
</evidence>
<protein>
    <recommendedName>
        <fullName evidence="1">PPM-type phosphatase domain-containing protein</fullName>
    </recommendedName>
</protein>